<evidence type="ECO:0000313" key="6">
    <source>
        <dbReference type="EMBL" id="KAG7814905.1"/>
    </source>
</evidence>
<evidence type="ECO:0000256" key="5">
    <source>
        <dbReference type="ARBA" id="ARBA00023136"/>
    </source>
</evidence>
<dbReference type="GO" id="GO:0016020">
    <property type="term" value="C:membrane"/>
    <property type="evidence" value="ECO:0007669"/>
    <property type="project" value="UniProtKB-SubCell"/>
</dbReference>
<feature type="non-terminal residue" evidence="6">
    <location>
        <position position="1"/>
    </location>
</feature>
<dbReference type="AlphaFoldDB" id="A0AAN6DA66"/>
<dbReference type="Proteomes" id="UP001196530">
    <property type="component" value="Unassembled WGS sequence"/>
</dbReference>
<comment type="caution">
    <text evidence="6">The sequence shown here is derived from an EMBL/GenBank/DDBJ whole genome shotgun (WGS) entry which is preliminary data.</text>
</comment>
<dbReference type="SUPFAM" id="SSF103473">
    <property type="entry name" value="MFS general substrate transporter"/>
    <property type="match status" value="1"/>
</dbReference>
<evidence type="ECO:0000256" key="1">
    <source>
        <dbReference type="ARBA" id="ARBA00004141"/>
    </source>
</evidence>
<protein>
    <submittedName>
        <fullName evidence="6">Uncharacterized protein</fullName>
    </submittedName>
</protein>
<evidence type="ECO:0000256" key="4">
    <source>
        <dbReference type="ARBA" id="ARBA00022989"/>
    </source>
</evidence>
<gene>
    <name evidence="6" type="ORF">KL928_005438</name>
</gene>
<keyword evidence="5" id="KW-0472">Membrane</keyword>
<accession>A0AAN6DA66</accession>
<dbReference type="RefSeq" id="XP_043057256.1">
    <property type="nucleotide sequence ID" value="XM_043206244.1"/>
</dbReference>
<dbReference type="GO" id="GO:0022857">
    <property type="term" value="F:transmembrane transporter activity"/>
    <property type="evidence" value="ECO:0007669"/>
    <property type="project" value="TreeGrafter"/>
</dbReference>
<dbReference type="EMBL" id="JAHLUX010000051">
    <property type="protein sequence ID" value="KAG7814905.1"/>
    <property type="molecule type" value="Genomic_DNA"/>
</dbReference>
<evidence type="ECO:0000313" key="7">
    <source>
        <dbReference type="Proteomes" id="UP001196530"/>
    </source>
</evidence>
<evidence type="ECO:0000256" key="3">
    <source>
        <dbReference type="ARBA" id="ARBA00022692"/>
    </source>
</evidence>
<organism evidence="6 7">
    <name type="scientific">Pichia angusta</name>
    <name type="common">Yeast</name>
    <name type="synonym">Hansenula polymorpha</name>
    <dbReference type="NCBI Taxonomy" id="870730"/>
    <lineage>
        <taxon>Eukaryota</taxon>
        <taxon>Fungi</taxon>
        <taxon>Dikarya</taxon>
        <taxon>Ascomycota</taxon>
        <taxon>Saccharomycotina</taxon>
        <taxon>Pichiomycetes</taxon>
        <taxon>Pichiales</taxon>
        <taxon>Pichiaceae</taxon>
        <taxon>Ogataea</taxon>
    </lineage>
</organism>
<keyword evidence="4" id="KW-1133">Transmembrane helix</keyword>
<sequence>VPMEVPVRRHGCDYYILWHFVHHPYPDIPVKAWFLNDEEKKYVVERIRGNRTGFGNQHFKLAQLKEAASDITTYLFFFYMFGSGIPNGSIGNFSSILLSTGFGFSTEQSLSMVGSGIDIIIPLAFAYV</sequence>
<name>A0AAN6DA66_PICAN</name>
<dbReference type="PANTHER" id="PTHR43791">
    <property type="entry name" value="PERMEASE-RELATED"/>
    <property type="match status" value="1"/>
</dbReference>
<evidence type="ECO:0000256" key="2">
    <source>
        <dbReference type="ARBA" id="ARBA00022448"/>
    </source>
</evidence>
<comment type="subcellular location">
    <subcellularLocation>
        <location evidence="1">Membrane</location>
        <topology evidence="1">Multi-pass membrane protein</topology>
    </subcellularLocation>
</comment>
<dbReference type="InterPro" id="IPR036259">
    <property type="entry name" value="MFS_trans_sf"/>
</dbReference>
<dbReference type="PANTHER" id="PTHR43791:SF1">
    <property type="entry name" value="ALLANTOATE PERMEASE"/>
    <property type="match status" value="1"/>
</dbReference>
<proteinExistence type="predicted"/>
<keyword evidence="2" id="KW-0813">Transport</keyword>
<dbReference type="GeneID" id="66129487"/>
<keyword evidence="3" id="KW-0812">Transmembrane</keyword>
<reference evidence="6" key="1">
    <citation type="journal article" date="2021" name="G3 (Bethesda)">
        <title>Genomic diversity, chromosomal rearrangements, and interspecies hybridization in the ogataea polymorpha species complex.</title>
        <authorList>
            <person name="Hanson S.J."/>
            <person name="Cinneide E.O."/>
            <person name="Salzberg L.I."/>
            <person name="Wolfe K.H."/>
            <person name="McGowan J."/>
            <person name="Fitzpatrick D.A."/>
            <person name="Matlin K."/>
        </authorList>
    </citation>
    <scope>NUCLEOTIDE SEQUENCE</scope>
    <source>
        <strain evidence="6">61-244</strain>
    </source>
</reference>